<dbReference type="SUPFAM" id="SSF56784">
    <property type="entry name" value="HAD-like"/>
    <property type="match status" value="1"/>
</dbReference>
<dbReference type="RefSeq" id="WP_055037023.1">
    <property type="nucleotide sequence ID" value="NZ_AP014854.2"/>
</dbReference>
<dbReference type="InterPro" id="IPR006439">
    <property type="entry name" value="HAD-SF_hydro_IA"/>
</dbReference>
<dbReference type="InterPro" id="IPR036412">
    <property type="entry name" value="HAD-like_sf"/>
</dbReference>
<evidence type="ECO:0000313" key="1">
    <source>
        <dbReference type="EMBL" id="BAS00944.1"/>
    </source>
</evidence>
<dbReference type="InterPro" id="IPR023214">
    <property type="entry name" value="HAD_sf"/>
</dbReference>
<dbReference type="OrthoDB" id="9797743at2"/>
<dbReference type="SFLD" id="SFLDS00003">
    <property type="entry name" value="Haloacid_Dehalogenase"/>
    <property type="match status" value="1"/>
</dbReference>
<dbReference type="GO" id="GO:0008967">
    <property type="term" value="F:phosphoglycolate phosphatase activity"/>
    <property type="evidence" value="ECO:0007669"/>
    <property type="project" value="TreeGrafter"/>
</dbReference>
<dbReference type="PATRIC" id="fig|1079.6.peg.1458"/>
<proteinExistence type="predicted"/>
<dbReference type="SFLD" id="SFLDG01129">
    <property type="entry name" value="C1.5:_HAD__Beta-PGM__Phosphata"/>
    <property type="match status" value="1"/>
</dbReference>
<dbReference type="GO" id="GO:0006281">
    <property type="term" value="P:DNA repair"/>
    <property type="evidence" value="ECO:0007669"/>
    <property type="project" value="TreeGrafter"/>
</dbReference>
<sequence>MKLILFDVDGTLIDSQHVIVRAMTMAYAAHDRPAPPRETILSVVGLSLPQAFAVLSGADPEFPATSFADAYKQAFFQLNSDPGQGAPLFPGAREVIEALSQRSDVVLGLATGKSRRGVDRMLDLHRLEGVFATVQTADDHPSKPAPDMVFAAMAETGASAAATVLLGDTTFDMEMTRAAGAVPIGAGWGYHPADELSAAGAHIVLDEFAGFLPAIERLGEATT</sequence>
<dbReference type="KEGG" id="bvr:BVIR_1405"/>
<dbReference type="Gene3D" id="1.10.150.240">
    <property type="entry name" value="Putative phosphatase, domain 2"/>
    <property type="match status" value="1"/>
</dbReference>
<gene>
    <name evidence="1" type="ORF">BV133_3350</name>
</gene>
<dbReference type="EMBL" id="AP014854">
    <property type="protein sequence ID" value="BAS00944.1"/>
    <property type="molecule type" value="Genomic_DNA"/>
</dbReference>
<protein>
    <submittedName>
        <fullName evidence="1">Putative phosphoglycolate phosphatase</fullName>
    </submittedName>
</protein>
<dbReference type="PANTHER" id="PTHR43434:SF24">
    <property type="entry name" value="HYDROLASE-RELATED"/>
    <property type="match status" value="1"/>
</dbReference>
<dbReference type="NCBIfam" id="TIGR01549">
    <property type="entry name" value="HAD-SF-IA-v1"/>
    <property type="match status" value="1"/>
</dbReference>
<reference evidence="1" key="1">
    <citation type="journal article" date="2015" name="Genome Announc.">
        <title>Complete Genome Sequence of the Bacteriochlorophyll b-Producing Photosynthetic Bacterium Blastochloris viridis.</title>
        <authorList>
            <person name="Tsukatani Y."/>
            <person name="Hirose Y."/>
            <person name="Harada J."/>
            <person name="Misawa N."/>
            <person name="Mori K."/>
            <person name="Inoue K."/>
            <person name="Tamiaki H."/>
        </authorList>
    </citation>
    <scope>NUCLEOTIDE SEQUENCE [LARGE SCALE GENOMIC DNA]</scope>
    <source>
        <strain evidence="1">DSM 133</strain>
    </source>
</reference>
<dbReference type="Pfam" id="PF13419">
    <property type="entry name" value="HAD_2"/>
    <property type="match status" value="1"/>
</dbReference>
<dbReference type="PANTHER" id="PTHR43434">
    <property type="entry name" value="PHOSPHOGLYCOLATE PHOSPHATASE"/>
    <property type="match status" value="1"/>
</dbReference>
<dbReference type="InterPro" id="IPR023198">
    <property type="entry name" value="PGP-like_dom2"/>
</dbReference>
<dbReference type="GO" id="GO:0005829">
    <property type="term" value="C:cytosol"/>
    <property type="evidence" value="ECO:0007669"/>
    <property type="project" value="TreeGrafter"/>
</dbReference>
<accession>A0A182D6Z2</accession>
<dbReference type="InterPro" id="IPR041492">
    <property type="entry name" value="HAD_2"/>
</dbReference>
<name>A0A182D6Z2_BLAVI</name>
<dbReference type="Gene3D" id="3.40.50.1000">
    <property type="entry name" value="HAD superfamily/HAD-like"/>
    <property type="match status" value="1"/>
</dbReference>
<organism evidence="1">
    <name type="scientific">Blastochloris viridis</name>
    <name type="common">Rhodopseudomonas viridis</name>
    <dbReference type="NCBI Taxonomy" id="1079"/>
    <lineage>
        <taxon>Bacteria</taxon>
        <taxon>Pseudomonadati</taxon>
        <taxon>Pseudomonadota</taxon>
        <taxon>Alphaproteobacteria</taxon>
        <taxon>Hyphomicrobiales</taxon>
        <taxon>Blastochloridaceae</taxon>
        <taxon>Blastochloris</taxon>
    </lineage>
</organism>
<dbReference type="AlphaFoldDB" id="A0A182D6Z2"/>
<dbReference type="InterPro" id="IPR050155">
    <property type="entry name" value="HAD-like_hydrolase_sf"/>
</dbReference>